<feature type="region of interest" description="Disordered" evidence="1">
    <location>
        <begin position="219"/>
        <end position="249"/>
    </location>
</feature>
<proteinExistence type="predicted"/>
<protein>
    <submittedName>
        <fullName evidence="2">Uncharacterized protein</fullName>
    </submittedName>
</protein>
<dbReference type="Proteomes" id="UP000654370">
    <property type="component" value="Unassembled WGS sequence"/>
</dbReference>
<dbReference type="AlphaFoldDB" id="A0A8H7UCB8"/>
<reference evidence="2" key="1">
    <citation type="submission" date="2020-12" db="EMBL/GenBank/DDBJ databases">
        <title>Metabolic potential, ecology and presence of endohyphal bacteria is reflected in genomic diversity of Mucoromycotina.</title>
        <authorList>
            <person name="Muszewska A."/>
            <person name="Okrasinska A."/>
            <person name="Steczkiewicz K."/>
            <person name="Drgas O."/>
            <person name="Orlowska M."/>
            <person name="Perlinska-Lenart U."/>
            <person name="Aleksandrzak-Piekarczyk T."/>
            <person name="Szatraj K."/>
            <person name="Zielenkiewicz U."/>
            <person name="Pilsyk S."/>
            <person name="Malc E."/>
            <person name="Mieczkowski P."/>
            <person name="Kruszewska J.S."/>
            <person name="Biernat P."/>
            <person name="Pawlowska J."/>
        </authorList>
    </citation>
    <scope>NUCLEOTIDE SEQUENCE</scope>
    <source>
        <strain evidence="2">WA0000067209</strain>
    </source>
</reference>
<feature type="compositionally biased region" description="Basic residues" evidence="1">
    <location>
        <begin position="240"/>
        <end position="249"/>
    </location>
</feature>
<name>A0A8H7UCB8_MORIS</name>
<sequence>MAFDSPQHQYVISPLRWGQIHTHAPSTQTNCANVITSHVKQDTFMLSDNMDCNSLKQTKRVRSGLLLWNSIWKRVRKEVKESFTRDYEQYDDEDDDTLDNIPTCYDIPVDTKLHFYLRHQSLQQSANLAITLHGKPRSDVVKPVEPSKEEYAAGLSTMRKLREGNRGLRELVHIKQVLHTLQKNKNQDIILREMEWYKIKLLEKDLCGGKAMAMPKRNLHNRTADTTTRTPSKLCPTNNGHKRTGPGTR</sequence>
<comment type="caution">
    <text evidence="2">The sequence shown here is derived from an EMBL/GenBank/DDBJ whole genome shotgun (WGS) entry which is preliminary data.</text>
</comment>
<accession>A0A8H7UCB8</accession>
<dbReference type="EMBL" id="JAEPQZ010000010">
    <property type="protein sequence ID" value="KAG2176332.1"/>
    <property type="molecule type" value="Genomic_DNA"/>
</dbReference>
<evidence type="ECO:0000256" key="1">
    <source>
        <dbReference type="SAM" id="MobiDB-lite"/>
    </source>
</evidence>
<feature type="compositionally biased region" description="Polar residues" evidence="1">
    <location>
        <begin position="224"/>
        <end position="239"/>
    </location>
</feature>
<organism evidence="2 3">
    <name type="scientific">Mortierella isabellina</name>
    <name type="common">Filamentous fungus</name>
    <name type="synonym">Umbelopsis isabellina</name>
    <dbReference type="NCBI Taxonomy" id="91625"/>
    <lineage>
        <taxon>Eukaryota</taxon>
        <taxon>Fungi</taxon>
        <taxon>Fungi incertae sedis</taxon>
        <taxon>Mucoromycota</taxon>
        <taxon>Mucoromycotina</taxon>
        <taxon>Umbelopsidomycetes</taxon>
        <taxon>Umbelopsidales</taxon>
        <taxon>Umbelopsidaceae</taxon>
        <taxon>Umbelopsis</taxon>
    </lineage>
</organism>
<evidence type="ECO:0000313" key="3">
    <source>
        <dbReference type="Proteomes" id="UP000654370"/>
    </source>
</evidence>
<evidence type="ECO:0000313" key="2">
    <source>
        <dbReference type="EMBL" id="KAG2176332.1"/>
    </source>
</evidence>
<dbReference type="OrthoDB" id="2389722at2759"/>
<keyword evidence="3" id="KW-1185">Reference proteome</keyword>
<gene>
    <name evidence="2" type="ORF">INT43_005566</name>
</gene>